<gene>
    <name evidence="2" type="ORF">H8E29_09145</name>
</gene>
<keyword evidence="1" id="KW-0812">Transmembrane</keyword>
<reference evidence="2 3" key="1">
    <citation type="submission" date="2020-08" db="EMBL/GenBank/DDBJ databases">
        <title>Bridging the membrane lipid divide: bacteria of the FCB group superphylum have the potential to synthesize archaeal ether lipids.</title>
        <authorList>
            <person name="Villanueva L."/>
            <person name="Von Meijenfeldt F.A.B."/>
            <person name="Westbye A.B."/>
            <person name="Yadav S."/>
            <person name="Hopmans E.C."/>
            <person name="Dutilh B.E."/>
            <person name="Sinninghe Damste J.S."/>
        </authorList>
    </citation>
    <scope>NUCLEOTIDE SEQUENCE [LARGE SCALE GENOMIC DNA]</scope>
    <source>
        <strain evidence="2">NIOZ-UU36</strain>
    </source>
</reference>
<comment type="caution">
    <text evidence="2">The sequence shown here is derived from an EMBL/GenBank/DDBJ whole genome shotgun (WGS) entry which is preliminary data.</text>
</comment>
<dbReference type="AlphaFoldDB" id="A0A8J6NK90"/>
<evidence type="ECO:0000313" key="3">
    <source>
        <dbReference type="Proteomes" id="UP000614469"/>
    </source>
</evidence>
<accession>A0A8J6NK90</accession>
<proteinExistence type="predicted"/>
<sequence length="113" mass="11945">MFLNILQIIGVIGTILTGLFSLLAPTKIEGFTGIKPIGGRGITEIRSIFGALFIGLGGAAFLLDTTVAYPMLGIMYLAIAAVRAISMFTDKSVEQSNIISLVVEIIFGVILVL</sequence>
<dbReference type="EMBL" id="JACNJN010000108">
    <property type="protein sequence ID" value="MBC8335417.1"/>
    <property type="molecule type" value="Genomic_DNA"/>
</dbReference>
<feature type="transmembrane region" description="Helical" evidence="1">
    <location>
        <begin position="45"/>
        <end position="63"/>
    </location>
</feature>
<keyword evidence="1" id="KW-1133">Transmembrane helix</keyword>
<dbReference type="Proteomes" id="UP000614469">
    <property type="component" value="Unassembled WGS sequence"/>
</dbReference>
<feature type="transmembrane region" description="Helical" evidence="1">
    <location>
        <begin position="6"/>
        <end position="24"/>
    </location>
</feature>
<keyword evidence="1" id="KW-0472">Membrane</keyword>
<evidence type="ECO:0000256" key="1">
    <source>
        <dbReference type="SAM" id="Phobius"/>
    </source>
</evidence>
<feature type="transmembrane region" description="Helical" evidence="1">
    <location>
        <begin position="69"/>
        <end position="89"/>
    </location>
</feature>
<feature type="transmembrane region" description="Helical" evidence="1">
    <location>
        <begin position="96"/>
        <end position="112"/>
    </location>
</feature>
<evidence type="ECO:0000313" key="2">
    <source>
        <dbReference type="EMBL" id="MBC8335417.1"/>
    </source>
</evidence>
<name>A0A8J6NK90_9CHLR</name>
<protein>
    <submittedName>
        <fullName evidence="2">DUF4345 domain-containing protein</fullName>
    </submittedName>
</protein>
<organism evidence="2 3">
    <name type="scientific">Candidatus Desulfolinea nitratireducens</name>
    <dbReference type="NCBI Taxonomy" id="2841698"/>
    <lineage>
        <taxon>Bacteria</taxon>
        <taxon>Bacillati</taxon>
        <taxon>Chloroflexota</taxon>
        <taxon>Anaerolineae</taxon>
        <taxon>Anaerolineales</taxon>
        <taxon>Anaerolineales incertae sedis</taxon>
        <taxon>Candidatus Desulfolinea</taxon>
    </lineage>
</organism>